<evidence type="ECO:0000259" key="2">
    <source>
        <dbReference type="PROSITE" id="PS50405"/>
    </source>
</evidence>
<dbReference type="CDD" id="cd03044">
    <property type="entry name" value="GST_N_EF1Bgamma"/>
    <property type="match status" value="1"/>
</dbReference>
<dbReference type="GO" id="GO:0005634">
    <property type="term" value="C:nucleus"/>
    <property type="evidence" value="ECO:0007669"/>
    <property type="project" value="TreeGrafter"/>
</dbReference>
<dbReference type="PROSITE" id="PS50404">
    <property type="entry name" value="GST_NTER"/>
    <property type="match status" value="1"/>
</dbReference>
<dbReference type="HOGENOM" id="CLU_011226_3_2_1"/>
<accession>A0A0C3D119</accession>
<dbReference type="InterPro" id="IPR036282">
    <property type="entry name" value="Glutathione-S-Trfase_C_sf"/>
</dbReference>
<sequence length="225" mass="24653">MAPIGKLYGHPRQPQTKAIMSAAAISGLEIELPPFEFGVTNKSPEFVQKFPLAKIPGFEDNEGFKLIEGTAIARYVSSLVPAAGLLGRNAKETALVDQWVHFAETEIQIPASTIYGAIVVKYIPGFGKEQYDFQRERLARSLKFLEDHLATRPSGLLINDSVTFADITLATAALLAGRTVCGAAEREQDYPRVFAHFAKVAADERIKTWFAEPGFVETPLTVNAE</sequence>
<dbReference type="InterPro" id="IPR040079">
    <property type="entry name" value="Glutathione_S-Trfase"/>
</dbReference>
<protein>
    <recommendedName>
        <fullName evidence="5">GST C-terminal domain-containing protein</fullName>
    </recommendedName>
</protein>
<gene>
    <name evidence="3" type="ORF">SCLCIDRAFT_31045</name>
</gene>
<name>A0A0C3D119_9AGAM</name>
<dbReference type="FunFam" id="3.40.30.10:FF:000142">
    <property type="entry name" value="Elongation factor 1 gamma"/>
    <property type="match status" value="1"/>
</dbReference>
<keyword evidence="4" id="KW-1185">Reference proteome</keyword>
<dbReference type="InterPro" id="IPR010987">
    <property type="entry name" value="Glutathione-S-Trfase_C-like"/>
</dbReference>
<dbReference type="PROSITE" id="PS50405">
    <property type="entry name" value="GST_CTER"/>
    <property type="match status" value="1"/>
</dbReference>
<dbReference type="InterPro" id="IPR004045">
    <property type="entry name" value="Glutathione_S-Trfase_N"/>
</dbReference>
<dbReference type="Gene3D" id="1.20.1050.10">
    <property type="match status" value="1"/>
</dbReference>
<reference evidence="4" key="2">
    <citation type="submission" date="2015-01" db="EMBL/GenBank/DDBJ databases">
        <title>Evolutionary Origins and Diversification of the Mycorrhizal Mutualists.</title>
        <authorList>
            <consortium name="DOE Joint Genome Institute"/>
            <consortium name="Mycorrhizal Genomics Consortium"/>
            <person name="Kohler A."/>
            <person name="Kuo A."/>
            <person name="Nagy L.G."/>
            <person name="Floudas D."/>
            <person name="Copeland A."/>
            <person name="Barry K.W."/>
            <person name="Cichocki N."/>
            <person name="Veneault-Fourrey C."/>
            <person name="LaButti K."/>
            <person name="Lindquist E.A."/>
            <person name="Lipzen A."/>
            <person name="Lundell T."/>
            <person name="Morin E."/>
            <person name="Murat C."/>
            <person name="Riley R."/>
            <person name="Ohm R."/>
            <person name="Sun H."/>
            <person name="Tunlid A."/>
            <person name="Henrissat B."/>
            <person name="Grigoriev I.V."/>
            <person name="Hibbett D.S."/>
            <person name="Martin F."/>
        </authorList>
    </citation>
    <scope>NUCLEOTIDE SEQUENCE [LARGE SCALE GENOMIC DNA]</scope>
    <source>
        <strain evidence="4">Foug A</strain>
    </source>
</reference>
<feature type="domain" description="GST N-terminal" evidence="1">
    <location>
        <begin position="3"/>
        <end position="84"/>
    </location>
</feature>
<dbReference type="AlphaFoldDB" id="A0A0C3D119"/>
<dbReference type="SFLD" id="SFLDG00358">
    <property type="entry name" value="Main_(cytGST)"/>
    <property type="match status" value="1"/>
</dbReference>
<dbReference type="InterPro" id="IPR050802">
    <property type="entry name" value="EF-GSTs"/>
</dbReference>
<dbReference type="Proteomes" id="UP000053989">
    <property type="component" value="Unassembled WGS sequence"/>
</dbReference>
<dbReference type="SUPFAM" id="SSF52833">
    <property type="entry name" value="Thioredoxin-like"/>
    <property type="match status" value="1"/>
</dbReference>
<dbReference type="SFLD" id="SFLDS00019">
    <property type="entry name" value="Glutathione_Transferase_(cytos"/>
    <property type="match status" value="1"/>
</dbReference>
<dbReference type="OrthoDB" id="2663267at2759"/>
<feature type="domain" description="GST C-terminal" evidence="2">
    <location>
        <begin position="89"/>
        <end position="220"/>
    </location>
</feature>
<dbReference type="InterPro" id="IPR036249">
    <property type="entry name" value="Thioredoxin-like_sf"/>
</dbReference>
<evidence type="ECO:0000313" key="4">
    <source>
        <dbReference type="Proteomes" id="UP000053989"/>
    </source>
</evidence>
<dbReference type="Gene3D" id="3.40.30.10">
    <property type="entry name" value="Glutaredoxin"/>
    <property type="match status" value="1"/>
</dbReference>
<dbReference type="EMBL" id="KN822153">
    <property type="protein sequence ID" value="KIM54525.1"/>
    <property type="molecule type" value="Genomic_DNA"/>
</dbReference>
<dbReference type="PANTHER" id="PTHR43986">
    <property type="entry name" value="ELONGATION FACTOR 1-GAMMA"/>
    <property type="match status" value="1"/>
</dbReference>
<dbReference type="SUPFAM" id="SSF47616">
    <property type="entry name" value="GST C-terminal domain-like"/>
    <property type="match status" value="1"/>
</dbReference>
<dbReference type="InterPro" id="IPR004046">
    <property type="entry name" value="GST_C"/>
</dbReference>
<dbReference type="InParanoid" id="A0A0C3D119"/>
<dbReference type="PANTHER" id="PTHR43986:SF1">
    <property type="entry name" value="ELONGATION FACTOR 1-GAMMA"/>
    <property type="match status" value="1"/>
</dbReference>
<reference evidence="3 4" key="1">
    <citation type="submission" date="2014-04" db="EMBL/GenBank/DDBJ databases">
        <authorList>
            <consortium name="DOE Joint Genome Institute"/>
            <person name="Kuo A."/>
            <person name="Kohler A."/>
            <person name="Nagy L.G."/>
            <person name="Floudas D."/>
            <person name="Copeland A."/>
            <person name="Barry K.W."/>
            <person name="Cichocki N."/>
            <person name="Veneault-Fourrey C."/>
            <person name="LaButti K."/>
            <person name="Lindquist E.A."/>
            <person name="Lipzen A."/>
            <person name="Lundell T."/>
            <person name="Morin E."/>
            <person name="Murat C."/>
            <person name="Sun H."/>
            <person name="Tunlid A."/>
            <person name="Henrissat B."/>
            <person name="Grigoriev I.V."/>
            <person name="Hibbett D.S."/>
            <person name="Martin F."/>
            <person name="Nordberg H.P."/>
            <person name="Cantor M.N."/>
            <person name="Hua S.X."/>
        </authorList>
    </citation>
    <scope>NUCLEOTIDE SEQUENCE [LARGE SCALE GENOMIC DNA]</scope>
    <source>
        <strain evidence="3 4">Foug A</strain>
    </source>
</reference>
<dbReference type="Pfam" id="PF02798">
    <property type="entry name" value="GST_N"/>
    <property type="match status" value="1"/>
</dbReference>
<dbReference type="STRING" id="1036808.A0A0C3D119"/>
<organism evidence="3 4">
    <name type="scientific">Scleroderma citrinum Foug A</name>
    <dbReference type="NCBI Taxonomy" id="1036808"/>
    <lineage>
        <taxon>Eukaryota</taxon>
        <taxon>Fungi</taxon>
        <taxon>Dikarya</taxon>
        <taxon>Basidiomycota</taxon>
        <taxon>Agaricomycotina</taxon>
        <taxon>Agaricomycetes</taxon>
        <taxon>Agaricomycetidae</taxon>
        <taxon>Boletales</taxon>
        <taxon>Sclerodermatineae</taxon>
        <taxon>Sclerodermataceae</taxon>
        <taxon>Scleroderma</taxon>
    </lineage>
</organism>
<dbReference type="Pfam" id="PF14497">
    <property type="entry name" value="GST_C_3"/>
    <property type="match status" value="1"/>
</dbReference>
<evidence type="ECO:0000313" key="3">
    <source>
        <dbReference type="EMBL" id="KIM54525.1"/>
    </source>
</evidence>
<dbReference type="GO" id="GO:0006414">
    <property type="term" value="P:translational elongation"/>
    <property type="evidence" value="ECO:0007669"/>
    <property type="project" value="TreeGrafter"/>
</dbReference>
<dbReference type="GO" id="GO:0005737">
    <property type="term" value="C:cytoplasm"/>
    <property type="evidence" value="ECO:0007669"/>
    <property type="project" value="TreeGrafter"/>
</dbReference>
<evidence type="ECO:0000259" key="1">
    <source>
        <dbReference type="PROSITE" id="PS50404"/>
    </source>
</evidence>
<proteinExistence type="predicted"/>
<evidence type="ECO:0008006" key="5">
    <source>
        <dbReference type="Google" id="ProtNLM"/>
    </source>
</evidence>